<proteinExistence type="predicted"/>
<evidence type="ECO:0000313" key="1">
    <source>
        <dbReference type="EMBL" id="GDY45099.1"/>
    </source>
</evidence>
<keyword evidence="2" id="KW-1185">Reference proteome</keyword>
<protein>
    <submittedName>
        <fullName evidence="1">Uncharacterized protein</fullName>
    </submittedName>
</protein>
<name>A0A4D4KG34_9ACTN</name>
<dbReference type="EMBL" id="BJHV01000001">
    <property type="protein sequence ID" value="GDY45099.1"/>
    <property type="molecule type" value="Genomic_DNA"/>
</dbReference>
<dbReference type="AlphaFoldDB" id="A0A4D4KG34"/>
<accession>A0A4D4KG34</accession>
<gene>
    <name evidence="1" type="ORF">SANT12839_059810</name>
</gene>
<organism evidence="1 2">
    <name type="scientific">Streptomyces antimycoticus</name>
    <dbReference type="NCBI Taxonomy" id="68175"/>
    <lineage>
        <taxon>Bacteria</taxon>
        <taxon>Bacillati</taxon>
        <taxon>Actinomycetota</taxon>
        <taxon>Actinomycetes</taxon>
        <taxon>Kitasatosporales</taxon>
        <taxon>Streptomycetaceae</taxon>
        <taxon>Streptomyces</taxon>
        <taxon>Streptomyces violaceusniger group</taxon>
    </lineage>
</organism>
<dbReference type="Proteomes" id="UP000299290">
    <property type="component" value="Unassembled WGS sequence"/>
</dbReference>
<sequence length="121" mass="13265">MAAECGQRGEVLPWGERGVESGAVHEAGHTVGSVECPLDRCTQDLQATAVGHREPQQKAEQRRLSGAVRSYQAVDLTLRYIEIDAVQGDDITEALRDTASPDCSEFFHGSLSFKYLKDPMD</sequence>
<evidence type="ECO:0000313" key="2">
    <source>
        <dbReference type="Proteomes" id="UP000299290"/>
    </source>
</evidence>
<comment type="caution">
    <text evidence="1">The sequence shown here is derived from an EMBL/GenBank/DDBJ whole genome shotgun (WGS) entry which is preliminary data.</text>
</comment>
<reference evidence="1 2" key="1">
    <citation type="journal article" date="2020" name="Int. J. Syst. Evol. Microbiol.">
        <title>Reclassification of Streptomyces castelarensis and Streptomyces sporoclivatus as later heterotypic synonyms of Streptomyces antimycoticus.</title>
        <authorList>
            <person name="Komaki H."/>
            <person name="Tamura T."/>
        </authorList>
    </citation>
    <scope>NUCLEOTIDE SEQUENCE [LARGE SCALE GENOMIC DNA]</scope>
    <source>
        <strain evidence="1 2">NBRC 12839</strain>
    </source>
</reference>